<sequence length="229" mass="24718">MELIINNSLFGIFLTIITFIIGYEIQVKLELKFLSPMVTSSVLIILVLLIFKIPYTNYKQGADILTFFVAPATVVLAVPLYKNLEIIKKYFLPILLGCLVGIGVGVIIGVVLCNIFGINKEILLSMLPKSVTSAIGYEISKKIGAITEIAMVFIVICGIIGYSVGELIFKIFKIDDKVARGVALGSCSHVLGTAKAMELGEIEGSISTVSISISGILATILIPLILNFM</sequence>
<evidence type="ECO:0000313" key="6">
    <source>
        <dbReference type="EMBL" id="AIZ36415.1"/>
    </source>
</evidence>
<name>A0A0B4S0Z4_9FIRM</name>
<evidence type="ECO:0000256" key="2">
    <source>
        <dbReference type="ARBA" id="ARBA00022692"/>
    </source>
</evidence>
<organism evidence="6 7">
    <name type="scientific">Parvimonas micra</name>
    <dbReference type="NCBI Taxonomy" id="33033"/>
    <lineage>
        <taxon>Bacteria</taxon>
        <taxon>Bacillati</taxon>
        <taxon>Bacillota</taxon>
        <taxon>Tissierellia</taxon>
        <taxon>Tissierellales</taxon>
        <taxon>Peptoniphilaceae</taxon>
        <taxon>Parvimonas</taxon>
    </lineage>
</organism>
<dbReference type="EMBL" id="CP009761">
    <property type="protein sequence ID" value="AIZ36415.1"/>
    <property type="molecule type" value="Genomic_DNA"/>
</dbReference>
<dbReference type="InterPro" id="IPR007300">
    <property type="entry name" value="CidB/LrgB"/>
</dbReference>
<protein>
    <submittedName>
        <fullName evidence="6">Membrane protein</fullName>
    </submittedName>
</protein>
<dbReference type="PANTHER" id="PTHR30249:SF0">
    <property type="entry name" value="PLASTIDAL GLYCOLATE_GLYCERATE TRANSLOCATOR 1, CHLOROPLASTIC"/>
    <property type="match status" value="1"/>
</dbReference>
<accession>A0A0B4S0Z4</accession>
<evidence type="ECO:0000256" key="4">
    <source>
        <dbReference type="ARBA" id="ARBA00023136"/>
    </source>
</evidence>
<keyword evidence="7" id="KW-1185">Reference proteome</keyword>
<evidence type="ECO:0000256" key="1">
    <source>
        <dbReference type="ARBA" id="ARBA00004141"/>
    </source>
</evidence>
<dbReference type="GO" id="GO:0016020">
    <property type="term" value="C:membrane"/>
    <property type="evidence" value="ECO:0007669"/>
    <property type="project" value="UniProtKB-SubCell"/>
</dbReference>
<comment type="subcellular location">
    <subcellularLocation>
        <location evidence="1">Membrane</location>
        <topology evidence="1">Multi-pass membrane protein</topology>
    </subcellularLocation>
</comment>
<keyword evidence="4 5" id="KW-0472">Membrane</keyword>
<dbReference type="Proteomes" id="UP000031386">
    <property type="component" value="Chromosome"/>
</dbReference>
<dbReference type="AlphaFoldDB" id="A0A0B4S0Z4"/>
<feature type="transmembrane region" description="Helical" evidence="5">
    <location>
        <begin position="90"/>
        <end position="116"/>
    </location>
</feature>
<evidence type="ECO:0000256" key="3">
    <source>
        <dbReference type="ARBA" id="ARBA00022989"/>
    </source>
</evidence>
<evidence type="ECO:0000313" key="7">
    <source>
        <dbReference type="Proteomes" id="UP000031386"/>
    </source>
</evidence>
<feature type="transmembrane region" description="Helical" evidence="5">
    <location>
        <begin position="7"/>
        <end position="27"/>
    </location>
</feature>
<reference evidence="6 7" key="1">
    <citation type="submission" date="2014-10" db="EMBL/GenBank/DDBJ databases">
        <title>Complete genome sequence of Parvimonas micra KCOM 1535 (= ChDC B708).</title>
        <authorList>
            <person name="Kook J.-K."/>
            <person name="Park S.-N."/>
            <person name="Lim Y.K."/>
            <person name="Roh H."/>
        </authorList>
    </citation>
    <scope>NUCLEOTIDE SEQUENCE [LARGE SCALE GENOMIC DNA]</scope>
    <source>
        <strain evidence="7">KCOM 1535 / ChDC B708</strain>
    </source>
</reference>
<dbReference type="KEGG" id="pmic:NW74_03210"/>
<keyword evidence="2 5" id="KW-0812">Transmembrane</keyword>
<feature type="transmembrane region" description="Helical" evidence="5">
    <location>
        <begin position="63"/>
        <end position="84"/>
    </location>
</feature>
<gene>
    <name evidence="6" type="ORF">NW74_03210</name>
</gene>
<dbReference type="PANTHER" id="PTHR30249">
    <property type="entry name" value="PUTATIVE SEROTONIN TRANSPORTER"/>
    <property type="match status" value="1"/>
</dbReference>
<dbReference type="STRING" id="33033.NW74_03210"/>
<proteinExistence type="predicted"/>
<dbReference type="RefSeq" id="WP_029948922.1">
    <property type="nucleotide sequence ID" value="NZ_CP009761.1"/>
</dbReference>
<feature type="transmembrane region" description="Helical" evidence="5">
    <location>
        <begin position="206"/>
        <end position="226"/>
    </location>
</feature>
<feature type="transmembrane region" description="Helical" evidence="5">
    <location>
        <begin position="149"/>
        <end position="172"/>
    </location>
</feature>
<dbReference type="OrthoDB" id="9811701at2"/>
<feature type="transmembrane region" description="Helical" evidence="5">
    <location>
        <begin position="33"/>
        <end position="51"/>
    </location>
</feature>
<keyword evidence="3 5" id="KW-1133">Transmembrane helix</keyword>
<evidence type="ECO:0000256" key="5">
    <source>
        <dbReference type="SAM" id="Phobius"/>
    </source>
</evidence>
<dbReference type="Pfam" id="PF04172">
    <property type="entry name" value="LrgB"/>
    <property type="match status" value="1"/>
</dbReference>